<accession>A0A495QGA5</accession>
<comment type="caution">
    <text evidence="2">The sequence shown here is derived from an EMBL/GenBank/DDBJ whole genome shotgun (WGS) entry which is preliminary data.</text>
</comment>
<dbReference type="AlphaFoldDB" id="A0A495QGA5"/>
<dbReference type="Pfam" id="PF20546">
    <property type="entry name" value="DUF6760"/>
    <property type="match status" value="1"/>
</dbReference>
<gene>
    <name evidence="2" type="ORF">BZB76_5427</name>
</gene>
<dbReference type="Proteomes" id="UP000274601">
    <property type="component" value="Unassembled WGS sequence"/>
</dbReference>
<keyword evidence="3" id="KW-1185">Reference proteome</keyword>
<evidence type="ECO:0000313" key="2">
    <source>
        <dbReference type="EMBL" id="RKS70947.1"/>
    </source>
</evidence>
<sequence>MTYPPERLHREIAYIAYHFHWSLDEIMDLEHPDRRRYVTQIASLVSG</sequence>
<protein>
    <recommendedName>
        <fullName evidence="1">DUF6760 domain-containing protein</fullName>
    </recommendedName>
</protein>
<reference evidence="2 3" key="1">
    <citation type="submission" date="2018-10" db="EMBL/GenBank/DDBJ databases">
        <title>Genomic Encyclopedia of Archaeal and Bacterial Type Strains, Phase II (KMG-II): from individual species to whole genera.</title>
        <authorList>
            <person name="Goeker M."/>
        </authorList>
    </citation>
    <scope>NUCLEOTIDE SEQUENCE [LARGE SCALE GENOMIC DNA]</scope>
    <source>
        <strain evidence="2 3">DSM 43383</strain>
    </source>
</reference>
<feature type="domain" description="DUF6760" evidence="1">
    <location>
        <begin position="3"/>
        <end position="43"/>
    </location>
</feature>
<name>A0A495QGA5_9ACTN</name>
<dbReference type="InterPro" id="IPR046648">
    <property type="entry name" value="DUF6760"/>
</dbReference>
<evidence type="ECO:0000313" key="3">
    <source>
        <dbReference type="Proteomes" id="UP000274601"/>
    </source>
</evidence>
<organism evidence="2 3">
    <name type="scientific">Actinomadura pelletieri DSM 43383</name>
    <dbReference type="NCBI Taxonomy" id="1120940"/>
    <lineage>
        <taxon>Bacteria</taxon>
        <taxon>Bacillati</taxon>
        <taxon>Actinomycetota</taxon>
        <taxon>Actinomycetes</taxon>
        <taxon>Streptosporangiales</taxon>
        <taxon>Thermomonosporaceae</taxon>
        <taxon>Actinomadura</taxon>
    </lineage>
</organism>
<dbReference type="EMBL" id="RBWU01000006">
    <property type="protein sequence ID" value="RKS70947.1"/>
    <property type="molecule type" value="Genomic_DNA"/>
</dbReference>
<proteinExistence type="predicted"/>
<dbReference type="RefSeq" id="WP_170180762.1">
    <property type="nucleotide sequence ID" value="NZ_RBWU01000006.1"/>
</dbReference>
<evidence type="ECO:0000259" key="1">
    <source>
        <dbReference type="Pfam" id="PF20546"/>
    </source>
</evidence>